<proteinExistence type="predicted"/>
<evidence type="ECO:0000313" key="2">
    <source>
        <dbReference type="Proteomes" id="UP000095751"/>
    </source>
</evidence>
<dbReference type="KEGG" id="fcy:FRACYDRAFT_246350"/>
<name>A0A1E7EZE7_9STRA</name>
<dbReference type="AlphaFoldDB" id="A0A1E7EZE7"/>
<accession>A0A1E7EZE7</accession>
<dbReference type="Proteomes" id="UP000095751">
    <property type="component" value="Unassembled WGS sequence"/>
</dbReference>
<keyword evidence="2" id="KW-1185">Reference proteome</keyword>
<organism evidence="1 2">
    <name type="scientific">Fragilariopsis cylindrus CCMP1102</name>
    <dbReference type="NCBI Taxonomy" id="635003"/>
    <lineage>
        <taxon>Eukaryota</taxon>
        <taxon>Sar</taxon>
        <taxon>Stramenopiles</taxon>
        <taxon>Ochrophyta</taxon>
        <taxon>Bacillariophyta</taxon>
        <taxon>Bacillariophyceae</taxon>
        <taxon>Bacillariophycidae</taxon>
        <taxon>Bacillariales</taxon>
        <taxon>Bacillariaceae</taxon>
        <taxon>Fragilariopsis</taxon>
    </lineage>
</organism>
<protein>
    <recommendedName>
        <fullName evidence="3">SnoaL-like domain-containing protein</fullName>
    </recommendedName>
</protein>
<sequence>MTTNNSQHDVDRVEKLLQSFSSYINSFDGSPHAFANAETIMSEIFHKDWIFITDDGPKDLQWYRSFCKSFAEHGSIAKVLNFSQTENGNIQVTIENTINGVEVDPITYDGLVCIDDNGQYKIKYFEPVIIKDDNKSRPFEPFDKNVRNVERMIQLVSDCDSSPSKD</sequence>
<evidence type="ECO:0000313" key="1">
    <source>
        <dbReference type="EMBL" id="OEU11237.1"/>
    </source>
</evidence>
<gene>
    <name evidence="1" type="ORF">FRACYDRAFT_246350</name>
</gene>
<evidence type="ECO:0008006" key="3">
    <source>
        <dbReference type="Google" id="ProtNLM"/>
    </source>
</evidence>
<reference evidence="1 2" key="1">
    <citation type="submission" date="2016-09" db="EMBL/GenBank/DDBJ databases">
        <title>Extensive genetic diversity and differential bi-allelic expression allows diatom success in the polar Southern Ocean.</title>
        <authorList>
            <consortium name="DOE Joint Genome Institute"/>
            <person name="Mock T."/>
            <person name="Otillar R.P."/>
            <person name="Strauss J."/>
            <person name="Dupont C."/>
            <person name="Frickenhaus S."/>
            <person name="Maumus F."/>
            <person name="Mcmullan M."/>
            <person name="Sanges R."/>
            <person name="Schmutz J."/>
            <person name="Toseland A."/>
            <person name="Valas R."/>
            <person name="Veluchamy A."/>
            <person name="Ward B.J."/>
            <person name="Allen A."/>
            <person name="Barry K."/>
            <person name="Falciatore A."/>
            <person name="Ferrante M."/>
            <person name="Fortunato A.E."/>
            <person name="Gloeckner G."/>
            <person name="Gruber A."/>
            <person name="Hipkin R."/>
            <person name="Janech M."/>
            <person name="Kroth P."/>
            <person name="Leese F."/>
            <person name="Lindquist E."/>
            <person name="Lyon B.R."/>
            <person name="Martin J."/>
            <person name="Mayer C."/>
            <person name="Parker M."/>
            <person name="Quesneville H."/>
            <person name="Raymond J."/>
            <person name="Uhlig C."/>
            <person name="Valentin K.U."/>
            <person name="Worden A.Z."/>
            <person name="Armbrust E.V."/>
            <person name="Bowler C."/>
            <person name="Green B."/>
            <person name="Moulton V."/>
            <person name="Van Oosterhout C."/>
            <person name="Grigoriev I."/>
        </authorList>
    </citation>
    <scope>NUCLEOTIDE SEQUENCE [LARGE SCALE GENOMIC DNA]</scope>
    <source>
        <strain evidence="1 2">CCMP1102</strain>
    </source>
</reference>
<dbReference type="EMBL" id="KV784369">
    <property type="protein sequence ID" value="OEU11237.1"/>
    <property type="molecule type" value="Genomic_DNA"/>
</dbReference>
<dbReference type="InParanoid" id="A0A1E7EZE7"/>